<evidence type="ECO:0000259" key="1">
    <source>
        <dbReference type="Pfam" id="PF00174"/>
    </source>
</evidence>
<dbReference type="InterPro" id="IPR036374">
    <property type="entry name" value="OxRdtase_Mopterin-bd_sf"/>
</dbReference>
<dbReference type="KEGG" id="mhk:DFR87_01245"/>
<reference evidence="3" key="3">
    <citation type="submission" date="2020-03" db="EMBL/GenBank/DDBJ databases">
        <title>Sequencing and Assembly of Multiple Reported Metal-Biooxidizing Members of the Extremely Thermoacidophilic Archaeal Family Sulfolobaceae.</title>
        <authorList>
            <person name="Counts J.A."/>
            <person name="Kelly R.M."/>
        </authorList>
    </citation>
    <scope>NUCLEOTIDE SEQUENCE [LARGE SCALE GENOMIC DNA]</scope>
    <source>
        <strain evidence="3">HO1-1</strain>
    </source>
</reference>
<dbReference type="Proteomes" id="UP000247586">
    <property type="component" value="Chromosome"/>
</dbReference>
<dbReference type="InterPro" id="IPR000572">
    <property type="entry name" value="OxRdtase_Mopterin-bd_dom"/>
</dbReference>
<dbReference type="RefSeq" id="WP_054837097.1">
    <property type="nucleotide sequence ID" value="NZ_BBBA01000023.1"/>
</dbReference>
<organism evidence="2 3">
    <name type="scientific">Metallosphaera hakonensis JCM 8857 = DSM 7519</name>
    <dbReference type="NCBI Taxonomy" id="1293036"/>
    <lineage>
        <taxon>Archaea</taxon>
        <taxon>Thermoproteota</taxon>
        <taxon>Thermoprotei</taxon>
        <taxon>Sulfolobales</taxon>
        <taxon>Sulfolobaceae</taxon>
        <taxon>Metallosphaera</taxon>
    </lineage>
</organism>
<dbReference type="OrthoDB" id="24039at2157"/>
<reference evidence="2 3" key="1">
    <citation type="submission" date="2018-05" db="EMBL/GenBank/DDBJ databases">
        <title>Complete Genome Sequences of Extremely Thermoacidophilic, Metal-Mobilizing Type-Strain Members of the Archaeal Family Sulfolobaceae: Acidianus brierleyi DSM-1651T, Acidianus sulfidivorans DSM-18786T, Metallosphaera hakonensis DSM-7519T, and Metallosphaera prunae DSM-10039T.</title>
        <authorList>
            <person name="Counts J.A."/>
            <person name="Kelly R.M."/>
        </authorList>
    </citation>
    <scope>NUCLEOTIDE SEQUENCE [LARGE SCALE GENOMIC DNA]</scope>
    <source>
        <strain evidence="2 3">HO1-1</strain>
    </source>
</reference>
<name>A0A2U9IX62_9CREN</name>
<dbReference type="SUPFAM" id="SSF56524">
    <property type="entry name" value="Oxidoreductase molybdopterin-binding domain"/>
    <property type="match status" value="1"/>
</dbReference>
<proteinExistence type="predicted"/>
<dbReference type="Gene3D" id="3.90.420.10">
    <property type="entry name" value="Oxidoreductase, molybdopterin-binding domain"/>
    <property type="match status" value="1"/>
</dbReference>
<reference evidence="3" key="2">
    <citation type="submission" date="2020-03" db="EMBL/GenBank/DDBJ databases">
        <title>Complete Genome Sequences of Extremely Thermoacidophilic, Metal-Mobilizing Type-Strain Members of the Archaeal Family Sulfolobaceae: Acidianus brierleyi DSM-1651T, Acidianus sulfidivorans DSM-18786T, Metallosphaera hakonensis DSM-7519T, and Metallosphaera prunae DSM-10039T.</title>
        <authorList>
            <person name="Counts J.A."/>
            <person name="Kelly R.M."/>
        </authorList>
    </citation>
    <scope>NUCLEOTIDE SEQUENCE [LARGE SCALE GENOMIC DNA]</scope>
    <source>
        <strain evidence="3">HO1-1</strain>
    </source>
</reference>
<gene>
    <name evidence="2" type="ORF">DFR87_01245</name>
</gene>
<dbReference type="PANTHER" id="PTHR43032">
    <property type="entry name" value="PROTEIN-METHIONINE-SULFOXIDE REDUCTASE"/>
    <property type="match status" value="1"/>
</dbReference>
<accession>A0A2U9IX62</accession>
<dbReference type="AlphaFoldDB" id="A0A2U9IX62"/>
<sequence>MKRRDFLKALFISTSLLVLGRLSVNEFSNYQHAQGALTPFGSWYVVQISGTPEIPKNYVLTVDGEVENPLQLTYQDILDMPSVQVKDTIQCVSDPYFLRANVVWTGVPLKYIIEMVKPSQNTIKVVGYGADGYTADLPISKAMEPDVILAYLADGNPLPIQHGYPVRLAVPGWWGYSYPKWLVRLHFTSRNVLGYWESRGYPDYAKK</sequence>
<dbReference type="STRING" id="1293036.GCA_001315825_02389"/>
<dbReference type="Pfam" id="PF00174">
    <property type="entry name" value="Oxidored_molyb"/>
    <property type="match status" value="1"/>
</dbReference>
<dbReference type="GeneID" id="36833925"/>
<dbReference type="EMBL" id="CP029287">
    <property type="protein sequence ID" value="AWS00476.1"/>
    <property type="molecule type" value="Genomic_DNA"/>
</dbReference>
<evidence type="ECO:0000313" key="2">
    <source>
        <dbReference type="EMBL" id="AWS00476.1"/>
    </source>
</evidence>
<feature type="domain" description="Oxidoreductase molybdopterin-binding" evidence="1">
    <location>
        <begin position="51"/>
        <end position="196"/>
    </location>
</feature>
<dbReference type="PANTHER" id="PTHR43032:SF4">
    <property type="entry name" value="OXIDOREDUCTASE MOLYBDOPTERIN-BINDING DOMAIN-CONTAINING PROTEIN"/>
    <property type="match status" value="1"/>
</dbReference>
<keyword evidence="3" id="KW-1185">Reference proteome</keyword>
<protein>
    <submittedName>
        <fullName evidence="2">Oxidoreductase</fullName>
    </submittedName>
</protein>
<dbReference type="CDD" id="cd00321">
    <property type="entry name" value="SO_family_Moco"/>
    <property type="match status" value="1"/>
</dbReference>
<evidence type="ECO:0000313" key="3">
    <source>
        <dbReference type="Proteomes" id="UP000247586"/>
    </source>
</evidence>